<dbReference type="AlphaFoldDB" id="A0AA90H7Q0"/>
<dbReference type="PANTHER" id="PTHR31013">
    <property type="entry name" value="THAUMATIN FAMILY PROTEIN-RELATED"/>
    <property type="match status" value="1"/>
</dbReference>
<dbReference type="InterPro" id="IPR037176">
    <property type="entry name" value="Osmotin/thaumatin-like_sf"/>
</dbReference>
<name>A0AA90H7Q0_9ACTN</name>
<protein>
    <submittedName>
        <fullName evidence="2">Thaumatin family protein</fullName>
    </submittedName>
</protein>
<gene>
    <name evidence="2" type="ORF">POF50_024480</name>
</gene>
<keyword evidence="1" id="KW-0732">Signal</keyword>
<dbReference type="EMBL" id="JABXJJ020000032">
    <property type="protein sequence ID" value="MDI5972458.1"/>
    <property type="molecule type" value="Genomic_DNA"/>
</dbReference>
<dbReference type="Gene3D" id="2.60.110.10">
    <property type="entry name" value="Thaumatin"/>
    <property type="match status" value="1"/>
</dbReference>
<dbReference type="SMART" id="SM00205">
    <property type="entry name" value="THN"/>
    <property type="match status" value="1"/>
</dbReference>
<feature type="signal peptide" evidence="1">
    <location>
        <begin position="1"/>
        <end position="23"/>
    </location>
</feature>
<accession>A0AA90H7Q0</accession>
<dbReference type="Pfam" id="PF00314">
    <property type="entry name" value="Thaumatin"/>
    <property type="match status" value="1"/>
</dbReference>
<dbReference type="PROSITE" id="PS51367">
    <property type="entry name" value="THAUMATIN_2"/>
    <property type="match status" value="1"/>
</dbReference>
<dbReference type="SUPFAM" id="SSF49870">
    <property type="entry name" value="Osmotin, thaumatin-like protein"/>
    <property type="match status" value="1"/>
</dbReference>
<proteinExistence type="predicted"/>
<evidence type="ECO:0000256" key="1">
    <source>
        <dbReference type="SAM" id="SignalP"/>
    </source>
</evidence>
<dbReference type="PIRSF" id="PIRSF002703">
    <property type="entry name" value="Thaumatin"/>
    <property type="match status" value="1"/>
</dbReference>
<dbReference type="InterPro" id="IPR001938">
    <property type="entry name" value="Thaumatin"/>
</dbReference>
<organism evidence="2">
    <name type="scientific">Streptantibioticus silvisoli</name>
    <dbReference type="NCBI Taxonomy" id="2705255"/>
    <lineage>
        <taxon>Bacteria</taxon>
        <taxon>Bacillati</taxon>
        <taxon>Actinomycetota</taxon>
        <taxon>Actinomycetes</taxon>
        <taxon>Kitasatosporales</taxon>
        <taxon>Streptomycetaceae</taxon>
        <taxon>Streptantibioticus</taxon>
    </lineage>
</organism>
<feature type="chain" id="PRO_5041732718" evidence="1">
    <location>
        <begin position="24"/>
        <end position="251"/>
    </location>
</feature>
<reference evidence="2" key="1">
    <citation type="submission" date="2023-05" db="EMBL/GenBank/DDBJ databases">
        <title>Streptantibioticus silvisoli sp. nov., acidotolerant actinomycetes 1 from pine litter.</title>
        <authorList>
            <person name="Swiecimska M."/>
            <person name="Golinska P."/>
            <person name="Sangal V."/>
            <person name="Wachnowicz B."/>
            <person name="Goodfellow M."/>
        </authorList>
    </citation>
    <scope>NUCLEOTIDE SEQUENCE</scope>
    <source>
        <strain evidence="2">SL13</strain>
    </source>
</reference>
<sequence>MRIRVLLCALLLVLAGAPAAASAAPAPVPAATTHTVTLVNATGQTVWVGSNVNADGSAALTGMPTLAPGGSATVSIPEDTGAMHWRGKFFARQGCSGQNGSTFHCEVGDCGPYADHCTTGEQPVSLAEFNFDPSDSLAPWYDVSYVNAFSVPVTITPDGVSAPPAGGGECAVEGCPDDLLPYCPQQDLVTDPGSGAALECVNPSRDATSSYSDAITAHCPYAYAWSGQDTVPGNQVMRQCPECSGLTVTFH</sequence>
<evidence type="ECO:0000313" key="2">
    <source>
        <dbReference type="EMBL" id="MDI5972458.1"/>
    </source>
</evidence>
<comment type="caution">
    <text evidence="2">The sequence shown here is derived from an EMBL/GenBank/DDBJ whole genome shotgun (WGS) entry which is preliminary data.</text>
</comment>
<dbReference type="PANTHER" id="PTHR31013:SF12">
    <property type="entry name" value="PATHOGENESIS-RELATED PROTEIN 5-LIKE"/>
    <property type="match status" value="1"/>
</dbReference>
<dbReference type="RefSeq" id="WP_271318392.1">
    <property type="nucleotide sequence ID" value="NZ_JABXJJ020000032.1"/>
</dbReference>